<organism evidence="1">
    <name type="scientific">Aphanomyces invadans</name>
    <dbReference type="NCBI Taxonomy" id="157072"/>
    <lineage>
        <taxon>Eukaryota</taxon>
        <taxon>Sar</taxon>
        <taxon>Stramenopiles</taxon>
        <taxon>Oomycota</taxon>
        <taxon>Saprolegniomycetes</taxon>
        <taxon>Saprolegniales</taxon>
        <taxon>Verrucalvaceae</taxon>
        <taxon>Aphanomyces</taxon>
    </lineage>
</organism>
<protein>
    <submittedName>
        <fullName evidence="1">Uncharacterized protein</fullName>
    </submittedName>
</protein>
<dbReference type="OrthoDB" id="62666at2759"/>
<accession>A0A024THF1</accession>
<dbReference type="AlphaFoldDB" id="A0A024THF1"/>
<proteinExistence type="predicted"/>
<dbReference type="EMBL" id="KI913990">
    <property type="protein sequence ID" value="ETV93600.1"/>
    <property type="molecule type" value="Genomic_DNA"/>
</dbReference>
<evidence type="ECO:0000313" key="1">
    <source>
        <dbReference type="EMBL" id="ETV93600.1"/>
    </source>
</evidence>
<dbReference type="GeneID" id="20089444"/>
<reference evidence="1" key="1">
    <citation type="submission" date="2013-12" db="EMBL/GenBank/DDBJ databases">
        <title>The Genome Sequence of Aphanomyces invadans NJM9701.</title>
        <authorList>
            <consortium name="The Broad Institute Genomics Platform"/>
            <person name="Russ C."/>
            <person name="Tyler B."/>
            <person name="van West P."/>
            <person name="Dieguez-Uribeondo J."/>
            <person name="Young S.K."/>
            <person name="Zeng Q."/>
            <person name="Gargeya S."/>
            <person name="Fitzgerald M."/>
            <person name="Abouelleil A."/>
            <person name="Alvarado L."/>
            <person name="Chapman S.B."/>
            <person name="Gainer-Dewar J."/>
            <person name="Goldberg J."/>
            <person name="Griggs A."/>
            <person name="Gujja S."/>
            <person name="Hansen M."/>
            <person name="Howarth C."/>
            <person name="Imamovic A."/>
            <person name="Ireland A."/>
            <person name="Larimer J."/>
            <person name="McCowan C."/>
            <person name="Murphy C."/>
            <person name="Pearson M."/>
            <person name="Poon T.W."/>
            <person name="Priest M."/>
            <person name="Roberts A."/>
            <person name="Saif S."/>
            <person name="Shea T."/>
            <person name="Sykes S."/>
            <person name="Wortman J."/>
            <person name="Nusbaum C."/>
            <person name="Birren B."/>
        </authorList>
    </citation>
    <scope>NUCLEOTIDE SEQUENCE [LARGE SCALE GENOMIC DNA]</scope>
    <source>
        <strain evidence="1">NJM9701</strain>
    </source>
</reference>
<dbReference type="RefSeq" id="XP_008877641.1">
    <property type="nucleotide sequence ID" value="XM_008879419.1"/>
</dbReference>
<dbReference type="VEuPathDB" id="FungiDB:H310_12394"/>
<sequence>MCYSVPEPASVRCRAAAPQPNPQRKRHTSHISNLLRRALENVGGPTAVDTAVVASLALKIERLLHRCCHDADVAAEWPLEVLEMKMRQLIVSILRAKTTASLAPNNYTLDTVPSR</sequence>
<gene>
    <name evidence="1" type="ORF">H310_12394</name>
</gene>
<name>A0A024THF1_9STRA</name>